<dbReference type="Pfam" id="PF08451">
    <property type="entry name" value="A_deaminase_N"/>
    <property type="match status" value="1"/>
</dbReference>
<keyword evidence="3" id="KW-0378">Hydrolase</keyword>
<evidence type="ECO:0000313" key="7">
    <source>
        <dbReference type="Proteomes" id="UP001164746"/>
    </source>
</evidence>
<keyword evidence="2" id="KW-0479">Metal-binding</keyword>
<dbReference type="InterPro" id="IPR013783">
    <property type="entry name" value="Ig-like_fold"/>
</dbReference>
<dbReference type="InterPro" id="IPR013659">
    <property type="entry name" value="A_deaminase_N"/>
</dbReference>
<evidence type="ECO:0000256" key="1">
    <source>
        <dbReference type="ARBA" id="ARBA00001947"/>
    </source>
</evidence>
<evidence type="ECO:0000256" key="2">
    <source>
        <dbReference type="ARBA" id="ARBA00022723"/>
    </source>
</evidence>
<dbReference type="SUPFAM" id="SSF51556">
    <property type="entry name" value="Metallo-dependent hydrolases"/>
    <property type="match status" value="2"/>
</dbReference>
<reference evidence="6" key="1">
    <citation type="submission" date="2022-11" db="EMBL/GenBank/DDBJ databases">
        <title>Centuries of genome instability and evolution in soft-shell clam transmissible cancer (bioRxiv).</title>
        <authorList>
            <person name="Hart S.F.M."/>
            <person name="Yonemitsu M.A."/>
            <person name="Giersch R.M."/>
            <person name="Beal B.F."/>
            <person name="Arriagada G."/>
            <person name="Davis B.W."/>
            <person name="Ostrander E.A."/>
            <person name="Goff S.P."/>
            <person name="Metzger M.J."/>
        </authorList>
    </citation>
    <scope>NUCLEOTIDE SEQUENCE</scope>
    <source>
        <strain evidence="6">MELC-2E11</strain>
        <tissue evidence="6">Siphon/mantle</tissue>
    </source>
</reference>
<evidence type="ECO:0000259" key="5">
    <source>
        <dbReference type="Pfam" id="PF08451"/>
    </source>
</evidence>
<dbReference type="Pfam" id="PF00962">
    <property type="entry name" value="A_deaminase"/>
    <property type="match status" value="2"/>
</dbReference>
<organism evidence="6 7">
    <name type="scientific">Mya arenaria</name>
    <name type="common">Soft-shell clam</name>
    <dbReference type="NCBI Taxonomy" id="6604"/>
    <lineage>
        <taxon>Eukaryota</taxon>
        <taxon>Metazoa</taxon>
        <taxon>Spiralia</taxon>
        <taxon>Lophotrochozoa</taxon>
        <taxon>Mollusca</taxon>
        <taxon>Bivalvia</taxon>
        <taxon>Autobranchia</taxon>
        <taxon>Heteroconchia</taxon>
        <taxon>Euheterodonta</taxon>
        <taxon>Imparidentia</taxon>
        <taxon>Neoheterodontei</taxon>
        <taxon>Myida</taxon>
        <taxon>Myoidea</taxon>
        <taxon>Myidae</taxon>
        <taxon>Mya</taxon>
    </lineage>
</organism>
<dbReference type="CDD" id="cd00603">
    <property type="entry name" value="IPT_PCSR"/>
    <property type="match status" value="1"/>
</dbReference>
<protein>
    <submittedName>
        <fullName evidence="6">AGSA-like protein</fullName>
    </submittedName>
</protein>
<dbReference type="InterPro" id="IPR006330">
    <property type="entry name" value="Ado/ade_deaminase"/>
</dbReference>
<feature type="domain" description="Adenosine deaminase" evidence="4">
    <location>
        <begin position="95"/>
        <end position="369"/>
    </location>
</feature>
<name>A0ABY7FFY2_MYAAR</name>
<evidence type="ECO:0000259" key="4">
    <source>
        <dbReference type="Pfam" id="PF00962"/>
    </source>
</evidence>
<dbReference type="EMBL" id="CP111022">
    <property type="protein sequence ID" value="WAR19641.1"/>
    <property type="molecule type" value="Genomic_DNA"/>
</dbReference>
<dbReference type="Gene3D" id="3.20.20.140">
    <property type="entry name" value="Metal-dependent hydrolases"/>
    <property type="match status" value="2"/>
</dbReference>
<keyword evidence="7" id="KW-1185">Reference proteome</keyword>
<feature type="domain" description="Adenosine deaminase" evidence="4">
    <location>
        <begin position="811"/>
        <end position="969"/>
    </location>
</feature>
<sequence>MLDIIYDSDLRNYLYVSEKWKLNFFNTAPSGWRKAYSNYSKGELLSHITLLNVMDDNAKARPTDSDTRWVEMGPMFDLAGNTLTHFQGYIRHHLRAMFQAALDENVQYLEARFGAYGLYVLDDSSPGGIPDSWFKVVREELDTFKTSHPEFIGYRDIIAGKRFQSREKVMNSIDLATRLRNKYPDIVSGFDLVAEEDKGYSLLHFIDDLAAAGNQSVQFYFHNAETNWPDDILASTNPDDEVSALQNVYEALILNTKRVGHGLGFIKHPYLMQELKERRIAIEANPVSNMLLGYVTDQRHHPAITYIRSGIPVIMGADDPGAMGYNEFTVDWYEAFMAWGLNLKDLKQLALNSLTYSTMNQSERKAALQKWQRAWDIFITDMKSEACSLQTSSADPEVFRIFPNAGPLNEVINVRVFGRRFHRAICKDIVCQFGEKNTTGEYVHTTMAKCPTPDTYSRNQTVEFKISFDSGNTLLNGNDTILIFTFSESIASGATTDTEYKYARQRDLLEEKERAYAANNLVLSKDENIVKDYLDFLKRQEFERTRHDFPPSRPIELVLPTIRTSKVYSVLKKLPKGGNMHIHQGHFLDKRVMLDIIYNSDLRNYLYVNNKWELNFFNTAPSGWRLANRYPIKSHILSHITLLNVMDDNAKARPTDSDTRWVEMGPMFDLAGNTLTHFQGYIRHHLRAMFQAALDENVQYLEARFGAKGLYVLDDSSPGGHKNLDTDGIPDSWFKVVRDELDKFKTEHPEFIGYRDIIVGKRFQSREKVMNGINLAIRLRNKYPDIVSGFDLVAEEDKGYSLLHFIDDLAEAGNQSVQFYFHNAETNWPDDILASTNPGDEVSALQNVYEALILNTKRVGHGLGFIKHPYLMQELKERRIAVEANPVSNMLLGYVTDQRHHPAMTYIRSGIPVVMGADDPGAMGYNEFTVDWYEAFMAWGLNLKDLKQLAINSLTYSTMNQSERKAALQKWQRAWDTFITDLKSEACSLQTSSPDPGVFRIFPNAGPLNEVTKVRVFGRNFHRAICKNIVCQFGGKNTTGEYVHTTMVKCPTPDTYSKSQTIEFKISFDSGNTLLRGIDMSLNFTFSETIVSGGYSCLGVCPSRLLLLLFATLVPFQI</sequence>
<dbReference type="InterPro" id="IPR032466">
    <property type="entry name" value="Metal_Hydrolase"/>
</dbReference>
<accession>A0ABY7FFY2</accession>
<dbReference type="InterPro" id="IPR001365">
    <property type="entry name" value="A_deaminase_dom"/>
</dbReference>
<evidence type="ECO:0000256" key="3">
    <source>
        <dbReference type="ARBA" id="ARBA00022801"/>
    </source>
</evidence>
<dbReference type="Gene3D" id="2.60.40.10">
    <property type="entry name" value="Immunoglobulins"/>
    <property type="match status" value="2"/>
</dbReference>
<dbReference type="PANTHER" id="PTHR11409">
    <property type="entry name" value="ADENOSINE DEAMINASE"/>
    <property type="match status" value="1"/>
</dbReference>
<feature type="domain" description="Adenosine/AMP deaminase N-terminal" evidence="5">
    <location>
        <begin position="492"/>
        <end position="571"/>
    </location>
</feature>
<dbReference type="PANTHER" id="PTHR11409:SF39">
    <property type="entry name" value="ADENOSINE DEAMINASE 2"/>
    <property type="match status" value="1"/>
</dbReference>
<dbReference type="Proteomes" id="UP001164746">
    <property type="component" value="Chromosome 11"/>
</dbReference>
<dbReference type="InterPro" id="IPR014756">
    <property type="entry name" value="Ig_E-set"/>
</dbReference>
<dbReference type="SUPFAM" id="SSF81296">
    <property type="entry name" value="E set domains"/>
    <property type="match status" value="2"/>
</dbReference>
<evidence type="ECO:0000313" key="6">
    <source>
        <dbReference type="EMBL" id="WAR19641.1"/>
    </source>
</evidence>
<comment type="cofactor">
    <cofactor evidence="1">
        <name>Zn(2+)</name>
        <dbReference type="ChEBI" id="CHEBI:29105"/>
    </cofactor>
</comment>
<proteinExistence type="predicted"/>
<gene>
    <name evidence="6" type="ORF">MAR_001479</name>
</gene>